<keyword evidence="2" id="KW-0472">Membrane</keyword>
<dbReference type="AlphaFoldDB" id="A0AAN6NBU3"/>
<evidence type="ECO:0000313" key="4">
    <source>
        <dbReference type="Proteomes" id="UP001303473"/>
    </source>
</evidence>
<dbReference type="InterPro" id="IPR018750">
    <property type="entry name" value="DUF2306_membrane"/>
</dbReference>
<dbReference type="Pfam" id="PF10067">
    <property type="entry name" value="DUF2306"/>
    <property type="match status" value="1"/>
</dbReference>
<feature type="transmembrane region" description="Helical" evidence="2">
    <location>
        <begin position="192"/>
        <end position="216"/>
    </location>
</feature>
<feature type="region of interest" description="Disordered" evidence="1">
    <location>
        <begin position="1"/>
        <end position="20"/>
    </location>
</feature>
<accession>A0AAN6NBU3</accession>
<feature type="transmembrane region" description="Helical" evidence="2">
    <location>
        <begin position="96"/>
        <end position="118"/>
    </location>
</feature>
<feature type="transmembrane region" description="Helical" evidence="2">
    <location>
        <begin position="40"/>
        <end position="60"/>
    </location>
</feature>
<keyword evidence="2" id="KW-0812">Transmembrane</keyword>
<evidence type="ECO:0000313" key="3">
    <source>
        <dbReference type="EMBL" id="KAK3942901.1"/>
    </source>
</evidence>
<feature type="transmembrane region" description="Helical" evidence="2">
    <location>
        <begin position="256"/>
        <end position="283"/>
    </location>
</feature>
<proteinExistence type="predicted"/>
<name>A0AAN6NBU3_9PEZI</name>
<organism evidence="3 4">
    <name type="scientific">Diplogelasinospora grovesii</name>
    <dbReference type="NCBI Taxonomy" id="303347"/>
    <lineage>
        <taxon>Eukaryota</taxon>
        <taxon>Fungi</taxon>
        <taxon>Dikarya</taxon>
        <taxon>Ascomycota</taxon>
        <taxon>Pezizomycotina</taxon>
        <taxon>Sordariomycetes</taxon>
        <taxon>Sordariomycetidae</taxon>
        <taxon>Sordariales</taxon>
        <taxon>Diplogelasinosporaceae</taxon>
        <taxon>Diplogelasinospora</taxon>
    </lineage>
</organism>
<feature type="transmembrane region" description="Helical" evidence="2">
    <location>
        <begin position="160"/>
        <end position="180"/>
    </location>
</feature>
<dbReference type="EMBL" id="MU853770">
    <property type="protein sequence ID" value="KAK3942901.1"/>
    <property type="molecule type" value="Genomic_DNA"/>
</dbReference>
<keyword evidence="4" id="KW-1185">Reference proteome</keyword>
<keyword evidence="2" id="KW-1133">Transmembrane helix</keyword>
<dbReference type="Proteomes" id="UP001303473">
    <property type="component" value="Unassembled WGS sequence"/>
</dbReference>
<reference evidence="4" key="1">
    <citation type="journal article" date="2023" name="Mol. Phylogenet. Evol.">
        <title>Genome-scale phylogeny and comparative genomics of the fungal order Sordariales.</title>
        <authorList>
            <person name="Hensen N."/>
            <person name="Bonometti L."/>
            <person name="Westerberg I."/>
            <person name="Brannstrom I.O."/>
            <person name="Guillou S."/>
            <person name="Cros-Aarteil S."/>
            <person name="Calhoun S."/>
            <person name="Haridas S."/>
            <person name="Kuo A."/>
            <person name="Mondo S."/>
            <person name="Pangilinan J."/>
            <person name="Riley R."/>
            <person name="LaButti K."/>
            <person name="Andreopoulos B."/>
            <person name="Lipzen A."/>
            <person name="Chen C."/>
            <person name="Yan M."/>
            <person name="Daum C."/>
            <person name="Ng V."/>
            <person name="Clum A."/>
            <person name="Steindorff A."/>
            <person name="Ohm R.A."/>
            <person name="Martin F."/>
            <person name="Silar P."/>
            <person name="Natvig D.O."/>
            <person name="Lalanne C."/>
            <person name="Gautier V."/>
            <person name="Ament-Velasquez S.L."/>
            <person name="Kruys A."/>
            <person name="Hutchinson M.I."/>
            <person name="Powell A.J."/>
            <person name="Barry K."/>
            <person name="Miller A.N."/>
            <person name="Grigoriev I.V."/>
            <person name="Debuchy R."/>
            <person name="Gladieux P."/>
            <person name="Hiltunen Thoren M."/>
            <person name="Johannesson H."/>
        </authorList>
    </citation>
    <scope>NUCLEOTIDE SEQUENCE [LARGE SCALE GENOMIC DNA]</scope>
    <source>
        <strain evidence="4">CBS 340.73</strain>
    </source>
</reference>
<comment type="caution">
    <text evidence="3">The sequence shown here is derived from an EMBL/GenBank/DDBJ whole genome shotgun (WGS) entry which is preliminary data.</text>
</comment>
<gene>
    <name evidence="3" type="ORF">QBC46DRAFT_457279</name>
</gene>
<protein>
    <submittedName>
        <fullName evidence="3">Uncharacterized protein</fullName>
    </submittedName>
</protein>
<evidence type="ECO:0000256" key="1">
    <source>
        <dbReference type="SAM" id="MobiDB-lite"/>
    </source>
</evidence>
<evidence type="ECO:0000256" key="2">
    <source>
        <dbReference type="SAM" id="Phobius"/>
    </source>
</evidence>
<sequence>MDKATPLNVTTSPKPSPPPPPATMFQRIASSVGFKKRYNFVLWFIFTGALLGFTLARLPYFSFYGFFCSAKPVSSNLHAAPGECWYLQQGFEQVGIILHLVTILPVGILVCLQFTPVIRHRLIILHRINGYLVLLLSVLSMAGVFMIIRHSFGGGLDTQMVNGVIAITFLGSLGMAYYNIKKLQIEQHRMWMLRAWFYAGSIITLRLIFFISATVISTQYGYYAARPCGQIENALGNNKTTWVVVYATMKGNAAEIMAAIGATFGAAGWLALAMHAIGVEIYLKLTPAEHERLRNVSYQRQVEAGMANPGRAGLTVDRFGDSEKWPGRRIVTLALEHIRSLRYREKGTRYTEEAR</sequence>
<feature type="transmembrane region" description="Helical" evidence="2">
    <location>
        <begin position="130"/>
        <end position="148"/>
    </location>
</feature>